<evidence type="ECO:0000256" key="11">
    <source>
        <dbReference type="ARBA" id="ARBA00038905"/>
    </source>
</evidence>
<evidence type="ECO:0000256" key="4">
    <source>
        <dbReference type="ARBA" id="ARBA00022705"/>
    </source>
</evidence>
<dbReference type="GO" id="GO:0006281">
    <property type="term" value="P:DNA repair"/>
    <property type="evidence" value="ECO:0007669"/>
    <property type="project" value="UniProtKB-KW"/>
</dbReference>
<dbReference type="EMBL" id="CP015506">
    <property type="protein sequence ID" value="AND42636.1"/>
    <property type="molecule type" value="Genomic_DNA"/>
</dbReference>
<evidence type="ECO:0000256" key="7">
    <source>
        <dbReference type="ARBA" id="ARBA00022801"/>
    </source>
</evidence>
<evidence type="ECO:0000313" key="14">
    <source>
        <dbReference type="EMBL" id="AND42636.1"/>
    </source>
</evidence>
<dbReference type="InterPro" id="IPR020084">
    <property type="entry name" value="NUDIX_hydrolase_CS"/>
</dbReference>
<dbReference type="EC" id="3.6.1.55" evidence="11"/>
<evidence type="ECO:0000256" key="1">
    <source>
        <dbReference type="ARBA" id="ARBA00001946"/>
    </source>
</evidence>
<evidence type="ECO:0000256" key="10">
    <source>
        <dbReference type="ARBA" id="ARBA00035861"/>
    </source>
</evidence>
<comment type="similarity">
    <text evidence="2 12">Belongs to the Nudix hydrolase family.</text>
</comment>
<evidence type="ECO:0000256" key="6">
    <source>
        <dbReference type="ARBA" id="ARBA00022763"/>
    </source>
</evidence>
<keyword evidence="7 12" id="KW-0378">Hydrolase</keyword>
<dbReference type="InterPro" id="IPR047127">
    <property type="entry name" value="MutT-like"/>
</dbReference>
<dbReference type="GO" id="GO:0044715">
    <property type="term" value="F:8-oxo-dGDP phosphatase activity"/>
    <property type="evidence" value="ECO:0007669"/>
    <property type="project" value="TreeGrafter"/>
</dbReference>
<dbReference type="RefSeq" id="WP_019382832.1">
    <property type="nucleotide sequence ID" value="NZ_CP015506.1"/>
</dbReference>
<proteinExistence type="inferred from homology"/>
<dbReference type="Proteomes" id="UP000077856">
    <property type="component" value="Chromosome"/>
</dbReference>
<dbReference type="GO" id="GO:0046872">
    <property type="term" value="F:metal ion binding"/>
    <property type="evidence" value="ECO:0007669"/>
    <property type="project" value="UniProtKB-KW"/>
</dbReference>
<evidence type="ECO:0000259" key="13">
    <source>
        <dbReference type="PROSITE" id="PS51462"/>
    </source>
</evidence>
<comment type="catalytic activity">
    <reaction evidence="10">
        <text>8-oxo-dGTP + H2O = 8-oxo-dGMP + diphosphate + H(+)</text>
        <dbReference type="Rhea" id="RHEA:31575"/>
        <dbReference type="ChEBI" id="CHEBI:15377"/>
        <dbReference type="ChEBI" id="CHEBI:15378"/>
        <dbReference type="ChEBI" id="CHEBI:33019"/>
        <dbReference type="ChEBI" id="CHEBI:63224"/>
        <dbReference type="ChEBI" id="CHEBI:77896"/>
        <dbReference type="EC" id="3.6.1.55"/>
    </reaction>
</comment>
<dbReference type="GO" id="GO:0035539">
    <property type="term" value="F:8-oxo-7,8-dihydrodeoxyguanosine triphosphate pyrophosphatase activity"/>
    <property type="evidence" value="ECO:0007669"/>
    <property type="project" value="UniProtKB-EC"/>
</dbReference>
<evidence type="ECO:0000256" key="5">
    <source>
        <dbReference type="ARBA" id="ARBA00022723"/>
    </source>
</evidence>
<keyword evidence="5" id="KW-0479">Metal-binding</keyword>
<keyword evidence="9" id="KW-0234">DNA repair</keyword>
<sequence length="140" mass="15589">MKSSNKIVVALKGVIVNEGRVLIVQRAKEDKIGGGTWECVGGKIEFGEELESALLREIKEEVGLSVTVEKLLYATTFKTDPTRQVVILTYLCSSDSSNAILSKEHSSFKWATKEQLRLLLSPEIITDFEKNNVFSIEVLN</sequence>
<dbReference type="eggNOG" id="COG1051">
    <property type="taxonomic scope" value="Bacteria"/>
</dbReference>
<evidence type="ECO:0000256" key="8">
    <source>
        <dbReference type="ARBA" id="ARBA00022842"/>
    </source>
</evidence>
<dbReference type="InterPro" id="IPR015797">
    <property type="entry name" value="NUDIX_hydrolase-like_dom_sf"/>
</dbReference>
<dbReference type="PROSITE" id="PS00893">
    <property type="entry name" value="NUDIX_BOX"/>
    <property type="match status" value="1"/>
</dbReference>
<dbReference type="KEGG" id="bon:A361_26975"/>
<dbReference type="GO" id="GO:0008413">
    <property type="term" value="F:8-oxo-7,8-dihydroguanosine triphosphate pyrophosphatase activity"/>
    <property type="evidence" value="ECO:0007669"/>
    <property type="project" value="TreeGrafter"/>
</dbReference>
<dbReference type="GO" id="GO:0044716">
    <property type="term" value="F:8-oxo-GDP phosphatase activity"/>
    <property type="evidence" value="ECO:0007669"/>
    <property type="project" value="TreeGrafter"/>
</dbReference>
<reference evidence="14 15" key="1">
    <citation type="submission" date="2016-04" db="EMBL/GenBank/DDBJ databases">
        <title>Complete genome sequence of Bacillus oceanisediminis strain 2691.</title>
        <authorList>
            <person name="Jeong H."/>
            <person name="Kim H.J."/>
            <person name="Lee D.-W."/>
        </authorList>
    </citation>
    <scope>NUCLEOTIDE SEQUENCE [LARGE SCALE GENOMIC DNA]</scope>
    <source>
        <strain evidence="14 15">2691</strain>
    </source>
</reference>
<dbReference type="PRINTS" id="PR00502">
    <property type="entry name" value="NUDIXFAMILY"/>
</dbReference>
<keyword evidence="3" id="KW-0515">Mutator protein</keyword>
<evidence type="ECO:0000313" key="15">
    <source>
        <dbReference type="Proteomes" id="UP000077856"/>
    </source>
</evidence>
<dbReference type="PROSITE" id="PS51462">
    <property type="entry name" value="NUDIX"/>
    <property type="match status" value="1"/>
</dbReference>
<protein>
    <recommendedName>
        <fullName evidence="11">8-oxo-dGTP diphosphatase</fullName>
        <ecNumber evidence="11">3.6.1.55</ecNumber>
    </recommendedName>
</protein>
<dbReference type="InterPro" id="IPR020476">
    <property type="entry name" value="Nudix_hydrolase"/>
</dbReference>
<dbReference type="SUPFAM" id="SSF55811">
    <property type="entry name" value="Nudix"/>
    <property type="match status" value="1"/>
</dbReference>
<dbReference type="Pfam" id="PF00293">
    <property type="entry name" value="NUDIX"/>
    <property type="match status" value="1"/>
</dbReference>
<keyword evidence="8" id="KW-0460">Magnesium</keyword>
<dbReference type="PANTHER" id="PTHR47707:SF1">
    <property type="entry name" value="NUDIX HYDROLASE FAMILY PROTEIN"/>
    <property type="match status" value="1"/>
</dbReference>
<dbReference type="PANTHER" id="PTHR47707">
    <property type="entry name" value="8-OXO-DGTP DIPHOSPHATASE"/>
    <property type="match status" value="1"/>
</dbReference>
<accession>A0A160MGZ9</accession>
<evidence type="ECO:0000256" key="2">
    <source>
        <dbReference type="ARBA" id="ARBA00005582"/>
    </source>
</evidence>
<evidence type="ECO:0000256" key="9">
    <source>
        <dbReference type="ARBA" id="ARBA00023204"/>
    </source>
</evidence>
<dbReference type="CDD" id="cd04699">
    <property type="entry name" value="NUDIX_MutT_Nudt1"/>
    <property type="match status" value="1"/>
</dbReference>
<name>A0A160MGZ9_9BACI</name>
<dbReference type="AlphaFoldDB" id="A0A160MGZ9"/>
<evidence type="ECO:0000256" key="3">
    <source>
        <dbReference type="ARBA" id="ARBA00022457"/>
    </source>
</evidence>
<evidence type="ECO:0000256" key="12">
    <source>
        <dbReference type="RuleBase" id="RU003476"/>
    </source>
</evidence>
<dbReference type="Gene3D" id="3.90.79.10">
    <property type="entry name" value="Nucleoside Triphosphate Pyrophosphohydrolase"/>
    <property type="match status" value="1"/>
</dbReference>
<feature type="domain" description="Nudix hydrolase" evidence="13">
    <location>
        <begin position="6"/>
        <end position="133"/>
    </location>
</feature>
<comment type="cofactor">
    <cofactor evidence="1">
        <name>Mg(2+)</name>
        <dbReference type="ChEBI" id="CHEBI:18420"/>
    </cofactor>
</comment>
<dbReference type="InterPro" id="IPR000086">
    <property type="entry name" value="NUDIX_hydrolase_dom"/>
</dbReference>
<gene>
    <name evidence="14" type="ORF">A361_26975</name>
</gene>
<organism evidence="14 15">
    <name type="scientific">Cytobacillus oceanisediminis 2691</name>
    <dbReference type="NCBI Taxonomy" id="1196031"/>
    <lineage>
        <taxon>Bacteria</taxon>
        <taxon>Bacillati</taxon>
        <taxon>Bacillota</taxon>
        <taxon>Bacilli</taxon>
        <taxon>Bacillales</taxon>
        <taxon>Bacillaceae</taxon>
        <taxon>Cytobacillus</taxon>
    </lineage>
</organism>
<keyword evidence="4" id="KW-0235">DNA replication</keyword>
<dbReference type="GO" id="GO:0006260">
    <property type="term" value="P:DNA replication"/>
    <property type="evidence" value="ECO:0007669"/>
    <property type="project" value="UniProtKB-KW"/>
</dbReference>
<keyword evidence="6" id="KW-0227">DNA damage</keyword>